<protein>
    <recommendedName>
        <fullName evidence="4 11">Guanylate kinase</fullName>
        <ecNumber evidence="3 11">2.7.4.8</ecNumber>
    </recommendedName>
    <alternativeName>
        <fullName evidence="9 11">GMP kinase</fullName>
    </alternativeName>
</protein>
<dbReference type="PROSITE" id="PS00856">
    <property type="entry name" value="GUANYLATE_KINASE_1"/>
    <property type="match status" value="1"/>
</dbReference>
<dbReference type="Gene3D" id="3.30.63.10">
    <property type="entry name" value="Guanylate Kinase phosphate binding domain"/>
    <property type="match status" value="1"/>
</dbReference>
<dbReference type="CDD" id="cd00071">
    <property type="entry name" value="GMPK"/>
    <property type="match status" value="1"/>
</dbReference>
<comment type="subcellular location">
    <subcellularLocation>
        <location evidence="11">Cytoplasm</location>
    </subcellularLocation>
</comment>
<evidence type="ECO:0000256" key="5">
    <source>
        <dbReference type="ARBA" id="ARBA00022679"/>
    </source>
</evidence>
<keyword evidence="7 11" id="KW-0418">Kinase</keyword>
<dbReference type="InterPro" id="IPR017665">
    <property type="entry name" value="Guanylate_kinase"/>
</dbReference>
<dbReference type="OrthoDB" id="9808150at2"/>
<dbReference type="FunFam" id="3.30.63.10:FF:000002">
    <property type="entry name" value="Guanylate kinase 1"/>
    <property type="match status" value="1"/>
</dbReference>
<dbReference type="AlphaFoldDB" id="A0A4P6PZZ3"/>
<evidence type="ECO:0000313" key="15">
    <source>
        <dbReference type="Proteomes" id="UP000292235"/>
    </source>
</evidence>
<evidence type="ECO:0000256" key="3">
    <source>
        <dbReference type="ARBA" id="ARBA00012961"/>
    </source>
</evidence>
<keyword evidence="6 11" id="KW-0547">Nucleotide-binding</keyword>
<gene>
    <name evidence="11 14" type="primary">gmk</name>
    <name evidence="14" type="ORF">EKD16_10260</name>
</gene>
<dbReference type="EMBL" id="CP036455">
    <property type="protein sequence ID" value="QBI53838.1"/>
    <property type="molecule type" value="Genomic_DNA"/>
</dbReference>
<feature type="region of interest" description="Disordered" evidence="12">
    <location>
        <begin position="1"/>
        <end position="33"/>
    </location>
</feature>
<dbReference type="Gene3D" id="3.40.50.300">
    <property type="entry name" value="P-loop containing nucleotide triphosphate hydrolases"/>
    <property type="match status" value="1"/>
</dbReference>
<dbReference type="GO" id="GO:0005829">
    <property type="term" value="C:cytosol"/>
    <property type="evidence" value="ECO:0007669"/>
    <property type="project" value="TreeGrafter"/>
</dbReference>
<comment type="catalytic activity">
    <reaction evidence="10 11">
        <text>GMP + ATP = GDP + ADP</text>
        <dbReference type="Rhea" id="RHEA:20780"/>
        <dbReference type="ChEBI" id="CHEBI:30616"/>
        <dbReference type="ChEBI" id="CHEBI:58115"/>
        <dbReference type="ChEBI" id="CHEBI:58189"/>
        <dbReference type="ChEBI" id="CHEBI:456216"/>
        <dbReference type="EC" id="2.7.4.8"/>
    </reaction>
</comment>
<comment type="similarity">
    <text evidence="2 11">Belongs to the guanylate kinase family.</text>
</comment>
<dbReference type="EC" id="2.7.4.8" evidence="3 11"/>
<evidence type="ECO:0000256" key="6">
    <source>
        <dbReference type="ARBA" id="ARBA00022741"/>
    </source>
</evidence>
<evidence type="ECO:0000313" key="14">
    <source>
        <dbReference type="EMBL" id="QBI53838.1"/>
    </source>
</evidence>
<dbReference type="InterPro" id="IPR027417">
    <property type="entry name" value="P-loop_NTPase"/>
</dbReference>
<feature type="binding site" evidence="11">
    <location>
        <begin position="29"/>
        <end position="36"/>
    </location>
    <ligand>
        <name>ATP</name>
        <dbReference type="ChEBI" id="CHEBI:30616"/>
    </ligand>
</feature>
<name>A0A4P6PZZ3_9ACTN</name>
<feature type="compositionally biased region" description="Low complexity" evidence="12">
    <location>
        <begin position="1"/>
        <end position="10"/>
    </location>
</feature>
<dbReference type="SMART" id="SM00072">
    <property type="entry name" value="GuKc"/>
    <property type="match status" value="1"/>
</dbReference>
<dbReference type="KEGG" id="strr:EKD16_10260"/>
<feature type="compositionally biased region" description="Basic and acidic residues" evidence="12">
    <location>
        <begin position="11"/>
        <end position="23"/>
    </location>
</feature>
<reference evidence="14 15" key="1">
    <citation type="submission" date="2019-02" db="EMBL/GenBank/DDBJ databases">
        <authorList>
            <person name="Khodamoradi S."/>
            <person name="Hahnke R.L."/>
            <person name="Kaempfer P."/>
            <person name="Schumann P."/>
            <person name="Rohde M."/>
            <person name="Steinert M."/>
            <person name="Luzhetskyy A."/>
            <person name="Wink J."/>
            <person name="Ruckert C."/>
        </authorList>
    </citation>
    <scope>NUCLEOTIDE SEQUENCE [LARGE SCALE GENOMIC DNA]</scope>
    <source>
        <strain evidence="14 15">M2</strain>
    </source>
</reference>
<evidence type="ECO:0000256" key="8">
    <source>
        <dbReference type="ARBA" id="ARBA00022840"/>
    </source>
</evidence>
<sequence length="210" mass="22979">MSNDSAAHAASAEEERPAGREQRLTVLSGPSGVGKSTVVREIRALHPEVWLSVSVTTRAARPAETDGVEYHFTDDAGFDRMVARGELLEWAQFAGNRYGTPRAPVEERLRRGQPVLLEIDLQGARQVRESMPDALQVFLAPPSWEELVRRLTGRGTEPPEVVQRRLDTARVELAAEKEFDATLVNTSVRDVREELLALIGISGAGSAALS</sequence>
<evidence type="ECO:0000256" key="9">
    <source>
        <dbReference type="ARBA" id="ARBA00030128"/>
    </source>
</evidence>
<evidence type="ECO:0000256" key="11">
    <source>
        <dbReference type="HAMAP-Rule" id="MF_00328"/>
    </source>
</evidence>
<keyword evidence="8 11" id="KW-0067">ATP-binding</keyword>
<evidence type="ECO:0000256" key="10">
    <source>
        <dbReference type="ARBA" id="ARBA00048594"/>
    </source>
</evidence>
<dbReference type="InterPro" id="IPR008145">
    <property type="entry name" value="GK/Ca_channel_bsu"/>
</dbReference>
<keyword evidence="15" id="KW-1185">Reference proteome</keyword>
<keyword evidence="5 11" id="KW-0808">Transferase</keyword>
<dbReference type="RefSeq" id="WP_131098132.1">
    <property type="nucleotide sequence ID" value="NZ_CP036455.1"/>
</dbReference>
<dbReference type="SUPFAM" id="SSF52540">
    <property type="entry name" value="P-loop containing nucleoside triphosphate hydrolases"/>
    <property type="match status" value="1"/>
</dbReference>
<dbReference type="InterPro" id="IPR020590">
    <property type="entry name" value="Guanylate_kinase_CS"/>
</dbReference>
<proteinExistence type="inferred from homology"/>
<dbReference type="GO" id="GO:0004385">
    <property type="term" value="F:GMP kinase activity"/>
    <property type="evidence" value="ECO:0007669"/>
    <property type="project" value="UniProtKB-UniRule"/>
</dbReference>
<dbReference type="InterPro" id="IPR008144">
    <property type="entry name" value="Guanylate_kin-like_dom"/>
</dbReference>
<evidence type="ECO:0000256" key="1">
    <source>
        <dbReference type="ARBA" id="ARBA00003531"/>
    </source>
</evidence>
<comment type="function">
    <text evidence="1 11">Essential for recycling GMP and indirectly, cGMP.</text>
</comment>
<dbReference type="Pfam" id="PF00625">
    <property type="entry name" value="Guanylate_kin"/>
    <property type="match status" value="1"/>
</dbReference>
<dbReference type="PANTHER" id="PTHR23117:SF13">
    <property type="entry name" value="GUANYLATE KINASE"/>
    <property type="match status" value="1"/>
</dbReference>
<accession>A0A4P6PZZ3</accession>
<evidence type="ECO:0000256" key="2">
    <source>
        <dbReference type="ARBA" id="ARBA00005790"/>
    </source>
</evidence>
<dbReference type="PANTHER" id="PTHR23117">
    <property type="entry name" value="GUANYLATE KINASE-RELATED"/>
    <property type="match status" value="1"/>
</dbReference>
<evidence type="ECO:0000256" key="7">
    <source>
        <dbReference type="ARBA" id="ARBA00022777"/>
    </source>
</evidence>
<evidence type="ECO:0000259" key="13">
    <source>
        <dbReference type="PROSITE" id="PS50052"/>
    </source>
</evidence>
<dbReference type="HAMAP" id="MF_00328">
    <property type="entry name" value="Guanylate_kinase"/>
    <property type="match status" value="1"/>
</dbReference>
<organism evidence="14 15">
    <name type="scientific">Streptomonospora litoralis</name>
    <dbReference type="NCBI Taxonomy" id="2498135"/>
    <lineage>
        <taxon>Bacteria</taxon>
        <taxon>Bacillati</taxon>
        <taxon>Actinomycetota</taxon>
        <taxon>Actinomycetes</taxon>
        <taxon>Streptosporangiales</taxon>
        <taxon>Nocardiopsidaceae</taxon>
        <taxon>Streptomonospora</taxon>
    </lineage>
</organism>
<dbReference type="PROSITE" id="PS50052">
    <property type="entry name" value="GUANYLATE_KINASE_2"/>
    <property type="match status" value="1"/>
</dbReference>
<dbReference type="NCBIfam" id="TIGR03263">
    <property type="entry name" value="guanyl_kin"/>
    <property type="match status" value="1"/>
</dbReference>
<keyword evidence="11" id="KW-0963">Cytoplasm</keyword>
<dbReference type="Proteomes" id="UP000292235">
    <property type="component" value="Chromosome"/>
</dbReference>
<feature type="domain" description="Guanylate kinase-like" evidence="13">
    <location>
        <begin position="22"/>
        <end position="200"/>
    </location>
</feature>
<evidence type="ECO:0000256" key="4">
    <source>
        <dbReference type="ARBA" id="ARBA00016296"/>
    </source>
</evidence>
<evidence type="ECO:0000256" key="12">
    <source>
        <dbReference type="SAM" id="MobiDB-lite"/>
    </source>
</evidence>
<dbReference type="GO" id="GO:0005524">
    <property type="term" value="F:ATP binding"/>
    <property type="evidence" value="ECO:0007669"/>
    <property type="project" value="UniProtKB-UniRule"/>
</dbReference>